<dbReference type="PROSITE" id="PS50102">
    <property type="entry name" value="RRM"/>
    <property type="match status" value="4"/>
</dbReference>
<feature type="compositionally biased region" description="Polar residues" evidence="4">
    <location>
        <begin position="406"/>
        <end position="419"/>
    </location>
</feature>
<protein>
    <submittedName>
        <fullName evidence="6">Polyadenylate-binding protein, putative</fullName>
    </submittedName>
</protein>
<dbReference type="GO" id="GO:1990904">
    <property type="term" value="C:ribonucleoprotein complex"/>
    <property type="evidence" value="ECO:0000318"/>
    <property type="project" value="GO_Central"/>
</dbReference>
<dbReference type="FunFam" id="3.30.70.330:FF:000779">
    <property type="entry name" value="Polyadenylate-binding protein"/>
    <property type="match status" value="1"/>
</dbReference>
<dbReference type="Pfam" id="PF00076">
    <property type="entry name" value="RRM_1"/>
    <property type="match status" value="4"/>
</dbReference>
<name>A2F9Q3_TRIV3</name>
<feature type="domain" description="RRM" evidence="5">
    <location>
        <begin position="289"/>
        <end position="368"/>
    </location>
</feature>
<dbReference type="eggNOG" id="KOG0123">
    <property type="taxonomic scope" value="Eukaryota"/>
</dbReference>
<dbReference type="Gene3D" id="3.30.70.330">
    <property type="match status" value="4"/>
</dbReference>
<sequence length="419" mass="48666">MDLNWKELFVGDLPGYVDGNFIKELFREYGNFPSGTITVKKHKSLDKSFAFVTFESHELARRALLEVNYTKLDGVPIRILWSDPATKRAIKKDFCTLIIFDLDEYIEAAQLHDIFSNFGEVVSCKIPLTNGKPRGDGYVTFYKEEDAMRVKNDLAQASINGKPIQIVLYCKPTRKNSEETFTNVFIKPLLVKYFKTNEDLAKLMKDFGEFVNPSIKFNDDGTSSEFGFCNFMYHQDAVKAVESLNGKMHISGEFEFVCCRAQTKAERQAFLAEQSAEFRRRLYEETRGRNLYIKNIDRSINDEEFEEYFKQFGEVEKCLISREAQEPHESKGFGFVLFKTKEGAQNALKNTIITPLKGKILYVNYFIMKEEREHILPMDQPKTYLNFIKTKLSERGFPNKQKKKNSLFNLRRTSSRTLQ</sequence>
<dbReference type="EMBL" id="DS113678">
    <property type="protein sequence ID" value="EAX98383.1"/>
    <property type="molecule type" value="Genomic_DNA"/>
</dbReference>
<feature type="domain" description="RRM" evidence="5">
    <location>
        <begin position="95"/>
        <end position="166"/>
    </location>
</feature>
<dbReference type="FunCoup" id="A2F9Q3">
    <property type="interactions" value="580"/>
</dbReference>
<dbReference type="OrthoDB" id="19742at2759"/>
<dbReference type="SUPFAM" id="SSF54928">
    <property type="entry name" value="RNA-binding domain, RBD"/>
    <property type="match status" value="3"/>
</dbReference>
<reference evidence="6" key="1">
    <citation type="submission" date="2006-10" db="EMBL/GenBank/DDBJ databases">
        <authorList>
            <person name="Amadeo P."/>
            <person name="Zhao Q."/>
            <person name="Wortman J."/>
            <person name="Fraser-Liggett C."/>
            <person name="Carlton J."/>
        </authorList>
    </citation>
    <scope>NUCLEOTIDE SEQUENCE</scope>
    <source>
        <strain evidence="6">G3</strain>
    </source>
</reference>
<dbReference type="VEuPathDB" id="TrichDB:TVAG_357520"/>
<dbReference type="InParanoid" id="A2F9Q3"/>
<keyword evidence="2 3" id="KW-0694">RNA-binding</keyword>
<organism evidence="6 7">
    <name type="scientific">Trichomonas vaginalis (strain ATCC PRA-98 / G3)</name>
    <dbReference type="NCBI Taxonomy" id="412133"/>
    <lineage>
        <taxon>Eukaryota</taxon>
        <taxon>Metamonada</taxon>
        <taxon>Parabasalia</taxon>
        <taxon>Trichomonadida</taxon>
        <taxon>Trichomonadidae</taxon>
        <taxon>Trichomonas</taxon>
    </lineage>
</organism>
<keyword evidence="7" id="KW-1185">Reference proteome</keyword>
<evidence type="ECO:0000256" key="4">
    <source>
        <dbReference type="SAM" id="MobiDB-lite"/>
    </source>
</evidence>
<keyword evidence="1" id="KW-0677">Repeat</keyword>
<feature type="domain" description="RRM" evidence="5">
    <location>
        <begin position="182"/>
        <end position="253"/>
    </location>
</feature>
<evidence type="ECO:0000256" key="2">
    <source>
        <dbReference type="ARBA" id="ARBA00022884"/>
    </source>
</evidence>
<dbReference type="GO" id="GO:0005829">
    <property type="term" value="C:cytosol"/>
    <property type="evidence" value="ECO:0000318"/>
    <property type="project" value="GO_Central"/>
</dbReference>
<evidence type="ECO:0000313" key="7">
    <source>
        <dbReference type="Proteomes" id="UP000001542"/>
    </source>
</evidence>
<dbReference type="OMA" id="CKLVCDE"/>
<dbReference type="GO" id="GO:0008143">
    <property type="term" value="F:poly(A) binding"/>
    <property type="evidence" value="ECO:0000318"/>
    <property type="project" value="GO_Central"/>
</dbReference>
<evidence type="ECO:0000256" key="3">
    <source>
        <dbReference type="PROSITE-ProRule" id="PRU00176"/>
    </source>
</evidence>
<dbReference type="InterPro" id="IPR035979">
    <property type="entry name" value="RBD_domain_sf"/>
</dbReference>
<dbReference type="VEuPathDB" id="TrichDB:TVAGG3_0429280"/>
<feature type="region of interest" description="Disordered" evidence="4">
    <location>
        <begin position="398"/>
        <end position="419"/>
    </location>
</feature>
<reference evidence="6" key="2">
    <citation type="journal article" date="2007" name="Science">
        <title>Draft genome sequence of the sexually transmitted pathogen Trichomonas vaginalis.</title>
        <authorList>
            <person name="Carlton J.M."/>
            <person name="Hirt R.P."/>
            <person name="Silva J.C."/>
            <person name="Delcher A.L."/>
            <person name="Schatz M."/>
            <person name="Zhao Q."/>
            <person name="Wortman J.R."/>
            <person name="Bidwell S.L."/>
            <person name="Alsmark U.C.M."/>
            <person name="Besteiro S."/>
            <person name="Sicheritz-Ponten T."/>
            <person name="Noel C.J."/>
            <person name="Dacks J.B."/>
            <person name="Foster P.G."/>
            <person name="Simillion C."/>
            <person name="Van de Peer Y."/>
            <person name="Miranda-Saavedra D."/>
            <person name="Barton G.J."/>
            <person name="Westrop G.D."/>
            <person name="Mueller S."/>
            <person name="Dessi D."/>
            <person name="Fiori P.L."/>
            <person name="Ren Q."/>
            <person name="Paulsen I."/>
            <person name="Zhang H."/>
            <person name="Bastida-Corcuera F.D."/>
            <person name="Simoes-Barbosa A."/>
            <person name="Brown M.T."/>
            <person name="Hayes R.D."/>
            <person name="Mukherjee M."/>
            <person name="Okumura C.Y."/>
            <person name="Schneider R."/>
            <person name="Smith A.J."/>
            <person name="Vanacova S."/>
            <person name="Villalvazo M."/>
            <person name="Haas B.J."/>
            <person name="Pertea M."/>
            <person name="Feldblyum T.V."/>
            <person name="Utterback T.R."/>
            <person name="Shu C.L."/>
            <person name="Osoegawa K."/>
            <person name="de Jong P.J."/>
            <person name="Hrdy I."/>
            <person name="Horvathova L."/>
            <person name="Zubacova Z."/>
            <person name="Dolezal P."/>
            <person name="Malik S.B."/>
            <person name="Logsdon J.M. Jr."/>
            <person name="Henze K."/>
            <person name="Gupta A."/>
            <person name="Wang C.C."/>
            <person name="Dunne R.L."/>
            <person name="Upcroft J.A."/>
            <person name="Upcroft P."/>
            <person name="White O."/>
            <person name="Salzberg S.L."/>
            <person name="Tang P."/>
            <person name="Chiu C.-H."/>
            <person name="Lee Y.-S."/>
            <person name="Embley T.M."/>
            <person name="Coombs G.H."/>
            <person name="Mottram J.C."/>
            <person name="Tachezy J."/>
            <person name="Fraser-Liggett C.M."/>
            <person name="Johnson P.J."/>
        </authorList>
    </citation>
    <scope>NUCLEOTIDE SEQUENCE [LARGE SCALE GENOMIC DNA]</scope>
    <source>
        <strain evidence="6">G3</strain>
    </source>
</reference>
<dbReference type="CDD" id="cd00590">
    <property type="entry name" value="RRM_SF"/>
    <property type="match status" value="2"/>
</dbReference>
<feature type="domain" description="RRM" evidence="5">
    <location>
        <begin position="6"/>
        <end position="84"/>
    </location>
</feature>
<dbReference type="GO" id="GO:0003730">
    <property type="term" value="F:mRNA 3'-UTR binding"/>
    <property type="evidence" value="ECO:0000318"/>
    <property type="project" value="GO_Central"/>
</dbReference>
<evidence type="ECO:0000259" key="5">
    <source>
        <dbReference type="PROSITE" id="PS50102"/>
    </source>
</evidence>
<dbReference type="Proteomes" id="UP000001542">
    <property type="component" value="Unassembled WGS sequence"/>
</dbReference>
<dbReference type="PANTHER" id="PTHR24012">
    <property type="entry name" value="RNA BINDING PROTEIN"/>
    <property type="match status" value="1"/>
</dbReference>
<dbReference type="InterPro" id="IPR012677">
    <property type="entry name" value="Nucleotide-bd_a/b_plait_sf"/>
</dbReference>
<dbReference type="SMART" id="SM00360">
    <property type="entry name" value="RRM"/>
    <property type="match status" value="4"/>
</dbReference>
<dbReference type="RefSeq" id="XP_001311313.1">
    <property type="nucleotide sequence ID" value="XM_001311312.1"/>
</dbReference>
<dbReference type="InterPro" id="IPR000504">
    <property type="entry name" value="RRM_dom"/>
</dbReference>
<dbReference type="GO" id="GO:0008266">
    <property type="term" value="F:poly(U) RNA binding"/>
    <property type="evidence" value="ECO:0000318"/>
    <property type="project" value="GO_Central"/>
</dbReference>
<evidence type="ECO:0000313" key="6">
    <source>
        <dbReference type="EMBL" id="EAX98383.1"/>
    </source>
</evidence>
<dbReference type="STRING" id="5722.A2F9Q3"/>
<dbReference type="SMR" id="A2F9Q3"/>
<evidence type="ECO:0000256" key="1">
    <source>
        <dbReference type="ARBA" id="ARBA00022737"/>
    </source>
</evidence>
<dbReference type="GO" id="GO:0005634">
    <property type="term" value="C:nucleus"/>
    <property type="evidence" value="ECO:0000318"/>
    <property type="project" value="GO_Central"/>
</dbReference>
<dbReference type="AlphaFoldDB" id="A2F9Q3"/>
<proteinExistence type="predicted"/>
<gene>
    <name evidence="6" type="ORF">TVAG_357520</name>
</gene>
<accession>A2F9Q3</accession>
<dbReference type="KEGG" id="tva:4756180"/>
<dbReference type="FunFam" id="3.30.70.330:FF:001283">
    <property type="entry name" value="Polyadenylate-binding protein, putative"/>
    <property type="match status" value="1"/>
</dbReference>